<feature type="region of interest" description="Disordered" evidence="1">
    <location>
        <begin position="41"/>
        <end position="60"/>
    </location>
</feature>
<keyword evidence="3" id="KW-1185">Reference proteome</keyword>
<protein>
    <submittedName>
        <fullName evidence="2">Uncharacterized protein</fullName>
    </submittedName>
</protein>
<comment type="caution">
    <text evidence="2">The sequence shown here is derived from an EMBL/GenBank/DDBJ whole genome shotgun (WGS) entry which is preliminary data.</text>
</comment>
<organism evidence="2 3">
    <name type="scientific">Paenibacillus antibioticophila</name>
    <dbReference type="NCBI Taxonomy" id="1274374"/>
    <lineage>
        <taxon>Bacteria</taxon>
        <taxon>Bacillati</taxon>
        <taxon>Bacillota</taxon>
        <taxon>Bacilli</taxon>
        <taxon>Bacillales</taxon>
        <taxon>Paenibacillaceae</taxon>
        <taxon>Paenibacillus</taxon>
    </lineage>
</organism>
<dbReference type="EMBL" id="BORR01000028">
    <property type="protein sequence ID" value="GIO39868.1"/>
    <property type="molecule type" value="Genomic_DNA"/>
</dbReference>
<evidence type="ECO:0000256" key="1">
    <source>
        <dbReference type="SAM" id="MobiDB-lite"/>
    </source>
</evidence>
<gene>
    <name evidence="2" type="ORF">J41TS12_47290</name>
</gene>
<dbReference type="Proteomes" id="UP000681162">
    <property type="component" value="Unassembled WGS sequence"/>
</dbReference>
<name>A0A920CJN8_9BACL</name>
<sequence>MVTAGIEIQVQIEVQIEPRTEVQVQAEKSMGMRTQRLYIRRLNKQRNGATPLPTTPQRAG</sequence>
<accession>A0A920CJN8</accession>
<proteinExistence type="predicted"/>
<dbReference type="AlphaFoldDB" id="A0A920CJN8"/>
<evidence type="ECO:0000313" key="2">
    <source>
        <dbReference type="EMBL" id="GIO39868.1"/>
    </source>
</evidence>
<reference evidence="2 3" key="1">
    <citation type="submission" date="2021-03" db="EMBL/GenBank/DDBJ databases">
        <title>Antimicrobial resistance genes in bacteria isolated from Japanese honey, and their potential for conferring macrolide and lincosamide resistance in the American foulbrood pathogen Paenibacillus larvae.</title>
        <authorList>
            <person name="Okamoto M."/>
            <person name="Kumagai M."/>
            <person name="Kanamori H."/>
            <person name="Takamatsu D."/>
        </authorList>
    </citation>
    <scope>NUCLEOTIDE SEQUENCE [LARGE SCALE GENOMIC DNA]</scope>
    <source>
        <strain evidence="2 3">J41TS12</strain>
    </source>
</reference>
<evidence type="ECO:0000313" key="3">
    <source>
        <dbReference type="Proteomes" id="UP000681162"/>
    </source>
</evidence>